<organism evidence="2 3">
    <name type="scientific">Natronobacillus azotifigens</name>
    <dbReference type="NCBI Taxonomy" id="472978"/>
    <lineage>
        <taxon>Bacteria</taxon>
        <taxon>Bacillati</taxon>
        <taxon>Bacillota</taxon>
        <taxon>Bacilli</taxon>
        <taxon>Bacillales</taxon>
        <taxon>Bacillaceae</taxon>
        <taxon>Natronobacillus</taxon>
    </lineage>
</organism>
<dbReference type="Proteomes" id="UP001084197">
    <property type="component" value="Unassembled WGS sequence"/>
</dbReference>
<dbReference type="InterPro" id="IPR011059">
    <property type="entry name" value="Metal-dep_hydrolase_composite"/>
</dbReference>
<proteinExistence type="predicted"/>
<evidence type="ECO:0000259" key="1">
    <source>
        <dbReference type="Pfam" id="PF07969"/>
    </source>
</evidence>
<reference evidence="2" key="1">
    <citation type="submission" date="2022-11" db="EMBL/GenBank/DDBJ databases">
        <title>WGS of Natronobacillus azotifigens 24KS-1, an anaerobic diazotrophic haloalkaliphile from soda-rich habitats.</title>
        <authorList>
            <person name="Sorokin D.Y."/>
            <person name="Merkel A.Y."/>
        </authorList>
    </citation>
    <scope>NUCLEOTIDE SEQUENCE</scope>
    <source>
        <strain evidence="2">24KS-1</strain>
    </source>
</reference>
<gene>
    <name evidence="2" type="ORF">OWO01_08280</name>
</gene>
<sequence>MGTLWYGGTFYTMIEENDRIEAVYTENGKIISTGDLKSLKHTYQDRITEAIDLNGKTIYPGFVDSHLHIVGHGEKIVHLDLSKHTSAEYVLESIKERLETLSPGQWLIGEGWNENQWEVPRVIHRKELDEISDGHPILLTRICRHAIIANTNAINQANIKSDSPDPQGGKIARDSSGEMTGYFLDTAQDLVKVAIPVRTQADLKQLIDKSVDDLLQLGLVGGHSEDLAYYGENSFEKTWNAYHESIDGVKRKFRAHLLVHHEVIDDFERHHYSYGDGNAYINFGAMKIFSDGALGGRTAWLNEPYHDDPTNYGIPIHTEENLEALIKRARSLELPVAIHAIGDRAILTVAKLLARNPLKNGRRDRIIHAMVVNQDVIDALKKTNAVLDIQPTFVSSDFPWVLDRIGEERAERAYPWKTFLQENIPCAAGSDAPIEEVNPLLGIQAFVQRRSTLDGKIYIEKQQLSTYEAISLYTKGSAYIIGEEKSRGEIKAGNLADFTVLDQDPFHVHPDQLDQIKAVMTIVDGDIMYQRTE</sequence>
<name>A0A9J6RCD9_9BACI</name>
<evidence type="ECO:0000313" key="3">
    <source>
        <dbReference type="Proteomes" id="UP001084197"/>
    </source>
</evidence>
<dbReference type="PANTHER" id="PTHR22642">
    <property type="entry name" value="IMIDAZOLONEPROPIONASE"/>
    <property type="match status" value="1"/>
</dbReference>
<accession>A0A9J6RCD9</accession>
<dbReference type="RefSeq" id="WP_268779979.1">
    <property type="nucleotide sequence ID" value="NZ_JAPRAT010000014.1"/>
</dbReference>
<feature type="domain" description="Amidohydrolase 3" evidence="1">
    <location>
        <begin position="49"/>
        <end position="529"/>
    </location>
</feature>
<dbReference type="Gene3D" id="3.20.20.140">
    <property type="entry name" value="Metal-dependent hydrolases"/>
    <property type="match status" value="1"/>
</dbReference>
<dbReference type="InterPro" id="IPR013108">
    <property type="entry name" value="Amidohydro_3"/>
</dbReference>
<dbReference type="SUPFAM" id="SSF51556">
    <property type="entry name" value="Metallo-dependent hydrolases"/>
    <property type="match status" value="1"/>
</dbReference>
<dbReference type="SUPFAM" id="SSF51338">
    <property type="entry name" value="Composite domain of metallo-dependent hydrolases"/>
    <property type="match status" value="1"/>
</dbReference>
<protein>
    <submittedName>
        <fullName evidence="2">Amidohydrolase</fullName>
    </submittedName>
</protein>
<dbReference type="Pfam" id="PF07969">
    <property type="entry name" value="Amidohydro_3"/>
    <property type="match status" value="1"/>
</dbReference>
<dbReference type="Gene3D" id="2.30.40.10">
    <property type="entry name" value="Urease, subunit C, domain 1"/>
    <property type="match status" value="1"/>
</dbReference>
<comment type="caution">
    <text evidence="2">The sequence shown here is derived from an EMBL/GenBank/DDBJ whole genome shotgun (WGS) entry which is preliminary data.</text>
</comment>
<dbReference type="AlphaFoldDB" id="A0A9J6RCD9"/>
<dbReference type="PANTHER" id="PTHR22642:SF2">
    <property type="entry name" value="PROTEIN LONG AFTER FAR-RED 3"/>
    <property type="match status" value="1"/>
</dbReference>
<dbReference type="InterPro" id="IPR033932">
    <property type="entry name" value="YtcJ-like"/>
</dbReference>
<dbReference type="InterPro" id="IPR032466">
    <property type="entry name" value="Metal_Hydrolase"/>
</dbReference>
<dbReference type="GO" id="GO:0016810">
    <property type="term" value="F:hydrolase activity, acting on carbon-nitrogen (but not peptide) bonds"/>
    <property type="evidence" value="ECO:0007669"/>
    <property type="project" value="InterPro"/>
</dbReference>
<keyword evidence="3" id="KW-1185">Reference proteome</keyword>
<dbReference type="EMBL" id="JAPRAT010000014">
    <property type="protein sequence ID" value="MCZ0703207.1"/>
    <property type="molecule type" value="Genomic_DNA"/>
</dbReference>
<dbReference type="CDD" id="cd01300">
    <property type="entry name" value="YtcJ_like"/>
    <property type="match status" value="1"/>
</dbReference>
<dbReference type="Gene3D" id="3.10.310.70">
    <property type="match status" value="1"/>
</dbReference>
<evidence type="ECO:0000313" key="2">
    <source>
        <dbReference type="EMBL" id="MCZ0703207.1"/>
    </source>
</evidence>